<dbReference type="NCBIfam" id="TIGR01575">
    <property type="entry name" value="rimI"/>
    <property type="match status" value="1"/>
</dbReference>
<evidence type="ECO:0000256" key="2">
    <source>
        <dbReference type="ARBA" id="ARBA00023315"/>
    </source>
</evidence>
<accession>A0A0R2MAS7</accession>
<comment type="caution">
    <text evidence="5">The sequence shown here is derived from an EMBL/GenBank/DDBJ whole genome shotgun (WGS) entry which is preliminary data.</text>
</comment>
<dbReference type="GO" id="GO:0008999">
    <property type="term" value="F:protein-N-terminal-alanine acetyltransferase activity"/>
    <property type="evidence" value="ECO:0007669"/>
    <property type="project" value="UniProtKB-EC"/>
</dbReference>
<proteinExistence type="inferred from homology"/>
<keyword evidence="6" id="KW-1185">Reference proteome</keyword>
<evidence type="ECO:0000313" key="5">
    <source>
        <dbReference type="EMBL" id="KRO09131.1"/>
    </source>
</evidence>
<evidence type="ECO:0000313" key="6">
    <source>
        <dbReference type="Proteomes" id="UP000051783"/>
    </source>
</evidence>
<reference evidence="5 6" key="1">
    <citation type="journal article" date="2015" name="Genome Announc.">
        <title>Expanding the biotechnology potential of lactobacilli through comparative genomics of 213 strains and associated genera.</title>
        <authorList>
            <person name="Sun Z."/>
            <person name="Harris H.M."/>
            <person name="McCann A."/>
            <person name="Guo C."/>
            <person name="Argimon S."/>
            <person name="Zhang W."/>
            <person name="Yang X."/>
            <person name="Jeffery I.B."/>
            <person name="Cooney J.C."/>
            <person name="Kagawa T.F."/>
            <person name="Liu W."/>
            <person name="Song Y."/>
            <person name="Salvetti E."/>
            <person name="Wrobel A."/>
            <person name="Rasinkangas P."/>
            <person name="Parkhill J."/>
            <person name="Rea M.C."/>
            <person name="O'Sullivan O."/>
            <person name="Ritari J."/>
            <person name="Douillard F.P."/>
            <person name="Paul Ross R."/>
            <person name="Yang R."/>
            <person name="Briner A.E."/>
            <person name="Felis G.E."/>
            <person name="de Vos W.M."/>
            <person name="Barrangou R."/>
            <person name="Klaenhammer T.R."/>
            <person name="Caufield P.W."/>
            <person name="Cui Y."/>
            <person name="Zhang H."/>
            <person name="O'Toole P.W."/>
        </authorList>
    </citation>
    <scope>NUCLEOTIDE SEQUENCE [LARGE SCALE GENOMIC DNA]</scope>
    <source>
        <strain evidence="5 6">LMG 26013</strain>
    </source>
</reference>
<organism evidence="5 6">
    <name type="scientific">Lactiplantibacillus xiangfangensis</name>
    <dbReference type="NCBI Taxonomy" id="942150"/>
    <lineage>
        <taxon>Bacteria</taxon>
        <taxon>Bacillati</taxon>
        <taxon>Bacillota</taxon>
        <taxon>Bacilli</taxon>
        <taxon>Lactobacillales</taxon>
        <taxon>Lactobacillaceae</taxon>
        <taxon>Lactiplantibacillus</taxon>
    </lineage>
</organism>
<keyword evidence="1 5" id="KW-0808">Transferase</keyword>
<dbReference type="CDD" id="cd04301">
    <property type="entry name" value="NAT_SF"/>
    <property type="match status" value="1"/>
</dbReference>
<dbReference type="EC" id="2.3.1.266" evidence="3"/>
<keyword evidence="3" id="KW-0963">Cytoplasm</keyword>
<keyword evidence="2" id="KW-0012">Acyltransferase</keyword>
<dbReference type="Proteomes" id="UP000051783">
    <property type="component" value="Unassembled WGS sequence"/>
</dbReference>
<dbReference type="EMBL" id="JQCL01000074">
    <property type="protein sequence ID" value="KRO09131.1"/>
    <property type="molecule type" value="Genomic_DNA"/>
</dbReference>
<dbReference type="InterPro" id="IPR006464">
    <property type="entry name" value="AcTrfase_RimI/Ard1"/>
</dbReference>
<comment type="function">
    <text evidence="3">Acetylates the N-terminal alanine of ribosomal protein bS18.</text>
</comment>
<dbReference type="STRING" id="942150.IV64_GL000258"/>
<dbReference type="AlphaFoldDB" id="A0A0R2MAS7"/>
<dbReference type="InterPro" id="IPR016181">
    <property type="entry name" value="Acyl_CoA_acyltransferase"/>
</dbReference>
<dbReference type="OrthoDB" id="9794566at2"/>
<dbReference type="GO" id="GO:0005737">
    <property type="term" value="C:cytoplasm"/>
    <property type="evidence" value="ECO:0007669"/>
    <property type="project" value="UniProtKB-SubCell"/>
</dbReference>
<dbReference type="InterPro" id="IPR000182">
    <property type="entry name" value="GNAT_dom"/>
</dbReference>
<evidence type="ECO:0000259" key="4">
    <source>
        <dbReference type="PROSITE" id="PS51186"/>
    </source>
</evidence>
<dbReference type="RefSeq" id="WP_057706866.1">
    <property type="nucleotide sequence ID" value="NZ_JQCL01000074.1"/>
</dbReference>
<dbReference type="PROSITE" id="PS51186">
    <property type="entry name" value="GNAT"/>
    <property type="match status" value="1"/>
</dbReference>
<dbReference type="SUPFAM" id="SSF55729">
    <property type="entry name" value="Acyl-CoA N-acyltransferases (Nat)"/>
    <property type="match status" value="1"/>
</dbReference>
<dbReference type="InterPro" id="IPR051556">
    <property type="entry name" value="N-term/lysine_N-AcTrnsfr"/>
</dbReference>
<dbReference type="Gene3D" id="3.40.630.30">
    <property type="match status" value="1"/>
</dbReference>
<comment type="subcellular location">
    <subcellularLocation>
        <location evidence="3">Cytoplasm</location>
    </subcellularLocation>
</comment>
<evidence type="ECO:0000256" key="3">
    <source>
        <dbReference type="RuleBase" id="RU363094"/>
    </source>
</evidence>
<dbReference type="Pfam" id="PF00583">
    <property type="entry name" value="Acetyltransf_1"/>
    <property type="match status" value="1"/>
</dbReference>
<feature type="domain" description="N-acetyltransferase" evidence="4">
    <location>
        <begin position="7"/>
        <end position="152"/>
    </location>
</feature>
<sequence length="152" mass="17274">MSEWQLVPGDEYAASDLAAICYQLSAAAYPNGAPWRQATFMADIEAPQSRYHVMLADKRPVGFVSCTIVLDEVEITNIAVHPDFQRHGLARQLLQTCLAALTTNGQIFLEVRPSNVAAQKLYRQFGFEQIATRRRYYHDPVEDAWIMRKIID</sequence>
<gene>
    <name evidence="5" type="ORF">IV64_GL000258</name>
</gene>
<comment type="similarity">
    <text evidence="3">Belongs to the acetyltransferase family. RimI subfamily.</text>
</comment>
<protein>
    <recommendedName>
        <fullName evidence="3">[Ribosomal protein bS18]-alanine N-acetyltransferase</fullName>
        <ecNumber evidence="3">2.3.1.266</ecNumber>
    </recommendedName>
</protein>
<evidence type="ECO:0000256" key="1">
    <source>
        <dbReference type="ARBA" id="ARBA00022679"/>
    </source>
</evidence>
<name>A0A0R2MAS7_9LACO</name>
<dbReference type="PANTHER" id="PTHR42919:SF8">
    <property type="entry name" value="N-ALPHA-ACETYLTRANSFERASE 50"/>
    <property type="match status" value="1"/>
</dbReference>
<dbReference type="PANTHER" id="PTHR42919">
    <property type="entry name" value="N-ALPHA-ACETYLTRANSFERASE"/>
    <property type="match status" value="1"/>
</dbReference>
<comment type="catalytic activity">
    <reaction evidence="3">
        <text>N-terminal L-alanyl-[ribosomal protein bS18] + acetyl-CoA = N-terminal N(alpha)-acetyl-L-alanyl-[ribosomal protein bS18] + CoA + H(+)</text>
        <dbReference type="Rhea" id="RHEA:43756"/>
        <dbReference type="Rhea" id="RHEA-COMP:10676"/>
        <dbReference type="Rhea" id="RHEA-COMP:10677"/>
        <dbReference type="ChEBI" id="CHEBI:15378"/>
        <dbReference type="ChEBI" id="CHEBI:57287"/>
        <dbReference type="ChEBI" id="CHEBI:57288"/>
        <dbReference type="ChEBI" id="CHEBI:64718"/>
        <dbReference type="ChEBI" id="CHEBI:83683"/>
        <dbReference type="EC" id="2.3.1.266"/>
    </reaction>
</comment>
<dbReference type="PATRIC" id="fig|942150.3.peg.265"/>